<evidence type="ECO:0000313" key="3">
    <source>
        <dbReference type="Proteomes" id="UP001501697"/>
    </source>
</evidence>
<dbReference type="EMBL" id="BAAAYU010000005">
    <property type="protein sequence ID" value="GAA3632684.1"/>
    <property type="molecule type" value="Genomic_DNA"/>
</dbReference>
<feature type="region of interest" description="Disordered" evidence="1">
    <location>
        <begin position="1"/>
        <end position="60"/>
    </location>
</feature>
<evidence type="ECO:0000256" key="1">
    <source>
        <dbReference type="SAM" id="MobiDB-lite"/>
    </source>
</evidence>
<accession>A0ABP7AI87</accession>
<dbReference type="RefSeq" id="WP_344737324.1">
    <property type="nucleotide sequence ID" value="NZ_BAAAYU010000005.1"/>
</dbReference>
<sequence>MDRDDITTDAASDGYDAGTGDPGDDRTHLQHQAPAQLDDAAIAEHADETDDDERPAGQQA</sequence>
<reference evidence="3" key="1">
    <citation type="journal article" date="2019" name="Int. J. Syst. Evol. Microbiol.">
        <title>The Global Catalogue of Microorganisms (GCM) 10K type strain sequencing project: providing services to taxonomists for standard genome sequencing and annotation.</title>
        <authorList>
            <consortium name="The Broad Institute Genomics Platform"/>
            <consortium name="The Broad Institute Genome Sequencing Center for Infectious Disease"/>
            <person name="Wu L."/>
            <person name="Ma J."/>
        </authorList>
    </citation>
    <scope>NUCLEOTIDE SEQUENCE [LARGE SCALE GENOMIC DNA]</scope>
    <source>
        <strain evidence="3">JCM 16544</strain>
    </source>
</reference>
<proteinExistence type="predicted"/>
<gene>
    <name evidence="2" type="ORF">GCM10022200_14530</name>
</gene>
<name>A0ABP7AI87_9MICO</name>
<keyword evidence="3" id="KW-1185">Reference proteome</keyword>
<organism evidence="2 3">
    <name type="scientific">Microbacterium awajiense</name>
    <dbReference type="NCBI Taxonomy" id="415214"/>
    <lineage>
        <taxon>Bacteria</taxon>
        <taxon>Bacillati</taxon>
        <taxon>Actinomycetota</taxon>
        <taxon>Actinomycetes</taxon>
        <taxon>Micrococcales</taxon>
        <taxon>Microbacteriaceae</taxon>
        <taxon>Microbacterium</taxon>
    </lineage>
</organism>
<protein>
    <submittedName>
        <fullName evidence="2">Uncharacterized protein</fullName>
    </submittedName>
</protein>
<dbReference type="Proteomes" id="UP001501697">
    <property type="component" value="Unassembled WGS sequence"/>
</dbReference>
<evidence type="ECO:0000313" key="2">
    <source>
        <dbReference type="EMBL" id="GAA3632684.1"/>
    </source>
</evidence>
<comment type="caution">
    <text evidence="2">The sequence shown here is derived from an EMBL/GenBank/DDBJ whole genome shotgun (WGS) entry which is preliminary data.</text>
</comment>